<proteinExistence type="predicted"/>
<accession>A0A328WPV5</accession>
<sequence length="152" mass="17424">MELAKIEQLLEKYFEGETTIAEEIQLKQYFSTEQVAAHLEHYKPLFGYFSAEKEEQFTPTLSLKTKKQITVARIAFAASLVFLVGIITFINYSPNNQPQQTNAELGSFESPEEAFEETHKALALLSEKVNIGMESVKYINEYENSKNLIFKK</sequence>
<evidence type="ECO:0000256" key="1">
    <source>
        <dbReference type="SAM" id="Phobius"/>
    </source>
</evidence>
<dbReference type="AlphaFoldDB" id="A0A328WPV5"/>
<keyword evidence="3" id="KW-1185">Reference proteome</keyword>
<protein>
    <submittedName>
        <fullName evidence="2">Uncharacterized protein</fullName>
    </submittedName>
</protein>
<organism evidence="2 3">
    <name type="scientific">Flavobacterium lacus</name>
    <dbReference type="NCBI Taxonomy" id="1353778"/>
    <lineage>
        <taxon>Bacteria</taxon>
        <taxon>Pseudomonadati</taxon>
        <taxon>Bacteroidota</taxon>
        <taxon>Flavobacteriia</taxon>
        <taxon>Flavobacteriales</taxon>
        <taxon>Flavobacteriaceae</taxon>
        <taxon>Flavobacterium</taxon>
    </lineage>
</organism>
<dbReference type="EMBL" id="QLSV01000011">
    <property type="protein sequence ID" value="RAR47146.1"/>
    <property type="molecule type" value="Genomic_DNA"/>
</dbReference>
<gene>
    <name evidence="2" type="ORF">B0I10_11156</name>
</gene>
<dbReference type="Proteomes" id="UP000249518">
    <property type="component" value="Unassembled WGS sequence"/>
</dbReference>
<name>A0A328WPV5_9FLAO</name>
<evidence type="ECO:0000313" key="3">
    <source>
        <dbReference type="Proteomes" id="UP000249518"/>
    </source>
</evidence>
<feature type="transmembrane region" description="Helical" evidence="1">
    <location>
        <begin position="71"/>
        <end position="92"/>
    </location>
</feature>
<keyword evidence="1" id="KW-0812">Transmembrane</keyword>
<keyword evidence="1" id="KW-1133">Transmembrane helix</keyword>
<reference evidence="2 3" key="1">
    <citation type="submission" date="2018-06" db="EMBL/GenBank/DDBJ databases">
        <title>Genomic Encyclopedia of Type Strains, Phase III (KMG-III): the genomes of soil and plant-associated and newly described type strains.</title>
        <authorList>
            <person name="Whitman W."/>
        </authorList>
    </citation>
    <scope>NUCLEOTIDE SEQUENCE [LARGE SCALE GENOMIC DNA]</scope>
    <source>
        <strain evidence="2 3">CGMCC 1.12504</strain>
    </source>
</reference>
<evidence type="ECO:0000313" key="2">
    <source>
        <dbReference type="EMBL" id="RAR47146.1"/>
    </source>
</evidence>
<dbReference type="OrthoDB" id="1098521at2"/>
<dbReference type="RefSeq" id="WP_112086635.1">
    <property type="nucleotide sequence ID" value="NZ_QLSV01000011.1"/>
</dbReference>
<comment type="caution">
    <text evidence="2">The sequence shown here is derived from an EMBL/GenBank/DDBJ whole genome shotgun (WGS) entry which is preliminary data.</text>
</comment>
<keyword evidence="1" id="KW-0472">Membrane</keyword>